<reference evidence="2 3" key="1">
    <citation type="journal article" date="2020" name="Mol. Plant">
        <title>The Chromosome-Based Rubber Tree Genome Provides New Insights into Spurge Genome Evolution and Rubber Biosynthesis.</title>
        <authorList>
            <person name="Liu J."/>
            <person name="Shi C."/>
            <person name="Shi C.C."/>
            <person name="Li W."/>
            <person name="Zhang Q.J."/>
            <person name="Zhang Y."/>
            <person name="Li K."/>
            <person name="Lu H.F."/>
            <person name="Shi C."/>
            <person name="Zhu S.T."/>
            <person name="Xiao Z.Y."/>
            <person name="Nan H."/>
            <person name="Yue Y."/>
            <person name="Zhu X.G."/>
            <person name="Wu Y."/>
            <person name="Hong X.N."/>
            <person name="Fan G.Y."/>
            <person name="Tong Y."/>
            <person name="Zhang D."/>
            <person name="Mao C.L."/>
            <person name="Liu Y.L."/>
            <person name="Hao S.J."/>
            <person name="Liu W.Q."/>
            <person name="Lv M.Q."/>
            <person name="Zhang H.B."/>
            <person name="Liu Y."/>
            <person name="Hu-Tang G.R."/>
            <person name="Wang J.P."/>
            <person name="Wang J.H."/>
            <person name="Sun Y.H."/>
            <person name="Ni S.B."/>
            <person name="Chen W.B."/>
            <person name="Zhang X.C."/>
            <person name="Jiao Y.N."/>
            <person name="Eichler E.E."/>
            <person name="Li G.H."/>
            <person name="Liu X."/>
            <person name="Gao L.Z."/>
        </authorList>
    </citation>
    <scope>NUCLEOTIDE SEQUENCE [LARGE SCALE GENOMIC DNA]</scope>
    <source>
        <strain evidence="3">cv. GT1</strain>
        <tissue evidence="2">Leaf</tissue>
    </source>
</reference>
<keyword evidence="3" id="KW-1185">Reference proteome</keyword>
<dbReference type="AlphaFoldDB" id="A0A6A6LYF4"/>
<evidence type="ECO:0000256" key="1">
    <source>
        <dbReference type="SAM" id="MobiDB-lite"/>
    </source>
</evidence>
<name>A0A6A6LYF4_HEVBR</name>
<feature type="compositionally biased region" description="Basic and acidic residues" evidence="1">
    <location>
        <begin position="92"/>
        <end position="101"/>
    </location>
</feature>
<evidence type="ECO:0000313" key="3">
    <source>
        <dbReference type="Proteomes" id="UP000467840"/>
    </source>
</evidence>
<feature type="compositionally biased region" description="Low complexity" evidence="1">
    <location>
        <begin position="114"/>
        <end position="128"/>
    </location>
</feature>
<dbReference type="EMBL" id="JAAGAX010000008">
    <property type="protein sequence ID" value="KAF2306491.1"/>
    <property type="molecule type" value="Genomic_DNA"/>
</dbReference>
<gene>
    <name evidence="2" type="ORF">GH714_018539</name>
</gene>
<feature type="region of interest" description="Disordered" evidence="1">
    <location>
        <begin position="73"/>
        <end position="128"/>
    </location>
</feature>
<accession>A0A6A6LYF4</accession>
<organism evidence="2 3">
    <name type="scientific">Hevea brasiliensis</name>
    <name type="common">Para rubber tree</name>
    <name type="synonym">Siphonia brasiliensis</name>
    <dbReference type="NCBI Taxonomy" id="3981"/>
    <lineage>
        <taxon>Eukaryota</taxon>
        <taxon>Viridiplantae</taxon>
        <taxon>Streptophyta</taxon>
        <taxon>Embryophyta</taxon>
        <taxon>Tracheophyta</taxon>
        <taxon>Spermatophyta</taxon>
        <taxon>Magnoliopsida</taxon>
        <taxon>eudicotyledons</taxon>
        <taxon>Gunneridae</taxon>
        <taxon>Pentapetalae</taxon>
        <taxon>rosids</taxon>
        <taxon>fabids</taxon>
        <taxon>Malpighiales</taxon>
        <taxon>Euphorbiaceae</taxon>
        <taxon>Crotonoideae</taxon>
        <taxon>Micrandreae</taxon>
        <taxon>Hevea</taxon>
    </lineage>
</organism>
<evidence type="ECO:0000313" key="2">
    <source>
        <dbReference type="EMBL" id="KAF2306491.1"/>
    </source>
</evidence>
<feature type="compositionally biased region" description="Polar residues" evidence="1">
    <location>
        <begin position="73"/>
        <end position="91"/>
    </location>
</feature>
<comment type="caution">
    <text evidence="2">The sequence shown here is derived from an EMBL/GenBank/DDBJ whole genome shotgun (WGS) entry which is preliminary data.</text>
</comment>
<proteinExistence type="predicted"/>
<dbReference type="Proteomes" id="UP000467840">
    <property type="component" value="Chromosome 9"/>
</dbReference>
<feature type="compositionally biased region" description="Polar residues" evidence="1">
    <location>
        <begin position="102"/>
        <end position="113"/>
    </location>
</feature>
<sequence length="128" mass="13663">MDSISWGLYDHGTDTIGIEIPKFKSFTPPSLPLSPPPVSPSSYLAIPTGLSLTELLDSPVLFSGSNVLPSPTTGAFAGQTFNWRNNSNDNQRGGRGEEKSFSDFSFQTQTNPTSSSIFQSSSSLVSVV</sequence>
<protein>
    <submittedName>
        <fullName evidence="2">Uncharacterized protein</fullName>
    </submittedName>
</protein>